<feature type="compositionally biased region" description="Polar residues" evidence="5">
    <location>
        <begin position="679"/>
        <end position="694"/>
    </location>
</feature>
<dbReference type="GeneID" id="100370652"/>
<dbReference type="InterPro" id="IPR016024">
    <property type="entry name" value="ARM-type_fold"/>
</dbReference>
<feature type="compositionally biased region" description="Low complexity" evidence="5">
    <location>
        <begin position="748"/>
        <end position="759"/>
    </location>
</feature>
<feature type="region of interest" description="Disordered" evidence="5">
    <location>
        <begin position="730"/>
        <end position="1016"/>
    </location>
</feature>
<feature type="compositionally biased region" description="Pro residues" evidence="5">
    <location>
        <begin position="441"/>
        <end position="452"/>
    </location>
</feature>
<organism evidence="7 8">
    <name type="scientific">Saccoglossus kowalevskii</name>
    <name type="common">Acorn worm</name>
    <dbReference type="NCBI Taxonomy" id="10224"/>
    <lineage>
        <taxon>Eukaryota</taxon>
        <taxon>Metazoa</taxon>
        <taxon>Hemichordata</taxon>
        <taxon>Enteropneusta</taxon>
        <taxon>Harrimaniidae</taxon>
        <taxon>Saccoglossus</taxon>
    </lineage>
</organism>
<feature type="compositionally biased region" description="Basic and acidic residues" evidence="5">
    <location>
        <begin position="1367"/>
        <end position="1381"/>
    </location>
</feature>
<dbReference type="Pfam" id="PF01388">
    <property type="entry name" value="ARID"/>
    <property type="match status" value="1"/>
</dbReference>
<feature type="region of interest" description="Disordered" evidence="5">
    <location>
        <begin position="1276"/>
        <end position="1573"/>
    </location>
</feature>
<name>A0ABM0M524_SACKO</name>
<feature type="compositionally biased region" description="Polar residues" evidence="5">
    <location>
        <begin position="272"/>
        <end position="287"/>
    </location>
</feature>
<dbReference type="InterPro" id="IPR011989">
    <property type="entry name" value="ARM-like"/>
</dbReference>
<sequence>MMAAQVAANVNCERDMNTQGQTGTEMDTNSMDFNARPSPGNTDHTPENIVGSITDSSTVGKRMKIEAPANLEQGEIPHTKANNNNQDGGGHDSVGRNCEQSGFESRMEPYPMSNNPSFEPNIPNQLMDSNRSMNSMSNPGLHGGFSNSYYSGGGGSSVRNSYNMADQTQHGGPGPTNTPQNMGPNPNMGQHSVGMGQYNQYDSAGNLRTGYPPSSKPMSGGLNTRTSSSSNMTPHYNTTQQQQQQQRYLSGSGSHSAGQAPTLSQLLQGQKPNQMYPNTYQNPSDYSQGMGKGPEVSNMNMSGGPVAYGQQWSNTQRTQQHHQNMSPMGPNQGINRSQMGGMMEMQKRQQSGYMMPNTSSGYQQGQYGGRSYPNSSQQRYPIPGQHRSQHGPQHGPPNIAGQHSQYTQQQMPPNYPQQGQQMGYPQQQQHQQQPYVQQQMPPQPPPPPPPPQQQQQWSQQQGQPPVAGQPSSVLSGGLAQQSMLPSLPNQQEDSMMPRPPSLPDLAGAIDDLPSGLEINQGSAPASSQPSQPSSQSQSSNDGFNTPVQSPHVHPSVTALRPSPSPVGSPASHISRSASMSPASVQGNPMTPQPPNQMPPPSSQSEIVNHPSPMSTQERTMERGLNQQMHGSMQGSGNQMVGSPMSAYGGSQGMSKMSPHAAPTGPAMYPPQQMAPYQQNSGPPTSGYQYNQQGNYPRPPLGGYNNQMNNYGANVTTGNGGNVHGMPASSYPDTRMRNPSVNSMGNVPSSYGGFSSSSSGHMPPQTPPTAPQSTGIKPGMGQYGPTQQPRTDTAPNSGQVIGPNRDPATSIKGAQAAAQAAVMAAANTAQNRPVMYQRQPPPQYQQRTFPPSYQHQQWQQHQEQPQQGYPPNTIPPMTPTSMPNASMQMPSENMDSFGSGPMPQPATSMPTSPGPGFTSVTQSITSPVSTSTVVNSVMTDPQKTSPAPVKEEPVQNKDDSVSRPSSPPIGLLGASPLPSPDSNSKASSQECDHQNPSPNSLPRTPQSPSSKPERPVNDQARRLYKLCDDPARAPFLDKLVKFLEDRGEPIKKCPMMSNTTLDLYKLYKCVKDKGGAAEVSRHKQWKDICAVMNIGSSNTAAFTLRKNYNKYLLSYECQFDKGGINPNDVIPQRECGSMKIKNERPSIESLDSLKDDSSQQSLPNSISGEVKRPPSQISSDRVPTPTGQHHEYPRPSSALSSSSLVNNMSPMPPSGIMGPMLNNSMVPPRSNSSNSVSVQDPFADDVGNFPPSNAPFPGMPNSYNDGNNRMNSIDPFVNNSMAPNDPFGAITNQPNSINDPYSANRNVPDSFAGRRPDVYRGNSMDPFDPRRRSGMGMNQGPGAQYQYGNQFDRDSPSRRQRRAGNVGKIDENKHNMKSERFDQPSGPGVPEPLHPPPQSQQQQQQQQQQHSGMMQQYPPSSGDQQVYPNRYTAQHHPGHRAHTPHDGYNQPYPGQPQFTPQGPPQPQQQHPYPQSPFQQKRPAPQGEMYGPPTKRTAVGVRPPLDEGYPMPPYNQQSPMSQNAYPDRNLQNHMQYSPGYRDRLNQGPMAPQGPGQMQQPSHEGPIPWNNRSDSQYPYPTRQGHMPGHRENFMPDQMRMRDGPSPSWGTMHQNKPFVDGLSHHAGSSITMYNPSMPGHMQQRQLQHMNREKGNKMMKSQTHMPASSMMVHAKKEICFPPDSIECTHPVLKNRKKLTSRDVGPVEAWRVMMCLKSGLLAESTWAIDVLSILLFDDNTVTYFQLQHLPGLLEILLEHYRRCLIEIFGILDDVEVRENHKSADTKKGCELNKCNGDITSCKNKNTAVKLEDNVVSSRVVKMENGCDKDAVEKSVDRNTETVCDNMESEEELLNEAINNIDIEKLKGIDKSKSVKVEKCSKGFYSDEKLWDIFEGFEAGSAHWQMGGGDTTNHIILNFEKADCLVENTKKCNEKYKGTERKRVDSREEIEKKIEEQMAFFRSPKIHEDEAYDRDEPPFNVLNDCQDDLTRRCVGLSNIIRSLSFIPGNDTEMSKHPGFLYVVGTLLLLQHRHPIRNRDIKPFEKDDMKEEIDDEQPLVKKDEWWWDCLNAVRENTMVTLANIAGQLDLSLYPEGISFGILDGLLHWAVCPSAYAMDPLPMLSANSPLSPMRLSLETLCKLCILDNNVDMVLATPPFSRLERLYRNLVQCMGDRREPVIREFAVVLLSSLSQGDSAACRAIACQNSSISMLLSFLEDSELATNAMSNPGIIAMSGIREELPQPSGDMMRRAATTLACLAKVKENQPLFLQHQSRLLSLVMSPAIDPKLHSLIAEVLFFSQQS</sequence>
<dbReference type="RefSeq" id="XP_006815115.1">
    <property type="nucleotide sequence ID" value="XM_006815052.1"/>
</dbReference>
<dbReference type="Gene3D" id="1.10.150.60">
    <property type="entry name" value="ARID DNA-binding domain"/>
    <property type="match status" value="1"/>
</dbReference>
<feature type="compositionally biased region" description="Polar residues" evidence="5">
    <location>
        <begin position="112"/>
        <end position="126"/>
    </location>
</feature>
<feature type="compositionally biased region" description="Pro residues" evidence="5">
    <location>
        <begin position="590"/>
        <end position="601"/>
    </location>
</feature>
<feature type="compositionally biased region" description="Polar residues" evidence="5">
    <location>
        <begin position="1512"/>
        <end position="1533"/>
    </location>
</feature>
<feature type="compositionally biased region" description="Polar residues" evidence="5">
    <location>
        <begin position="1416"/>
        <end position="1426"/>
    </location>
</feature>
<keyword evidence="2" id="KW-0597">Phosphoprotein</keyword>
<feature type="compositionally biased region" description="Low complexity" evidence="5">
    <location>
        <begin position="359"/>
        <end position="372"/>
    </location>
</feature>
<feature type="compositionally biased region" description="Low complexity" evidence="5">
    <location>
        <begin position="1544"/>
        <end position="1558"/>
    </location>
</feature>
<feature type="compositionally biased region" description="Low complexity" evidence="5">
    <location>
        <begin position="408"/>
        <end position="440"/>
    </location>
</feature>
<feature type="domain" description="ARID" evidence="6">
    <location>
        <begin position="1028"/>
        <end position="1119"/>
    </location>
</feature>
<feature type="compositionally biased region" description="Polar residues" evidence="5">
    <location>
        <begin position="979"/>
        <end position="1009"/>
    </location>
</feature>
<feature type="compositionally biased region" description="Polar residues" evidence="5">
    <location>
        <begin position="624"/>
        <end position="640"/>
    </location>
</feature>
<dbReference type="PANTHER" id="PTHR12656:SF5">
    <property type="entry name" value="TRITHORAX GROUP PROTEIN OSA"/>
    <property type="match status" value="1"/>
</dbReference>
<dbReference type="InterPro" id="IPR036431">
    <property type="entry name" value="ARID_dom_sf"/>
</dbReference>
<feature type="compositionally biased region" description="Polar residues" evidence="5">
    <location>
        <begin position="247"/>
        <end position="260"/>
    </location>
</feature>
<dbReference type="PROSITE" id="PS51011">
    <property type="entry name" value="ARID"/>
    <property type="match status" value="1"/>
</dbReference>
<feature type="compositionally biased region" description="Low complexity" evidence="5">
    <location>
        <begin position="1466"/>
        <end position="1478"/>
    </location>
</feature>
<feature type="region of interest" description="Disordered" evidence="5">
    <location>
        <begin position="158"/>
        <end position="260"/>
    </location>
</feature>
<feature type="region of interest" description="Disordered" evidence="5">
    <location>
        <begin position="272"/>
        <end position="698"/>
    </location>
</feature>
<feature type="compositionally biased region" description="Pro residues" evidence="5">
    <location>
        <begin position="1386"/>
        <end position="1397"/>
    </location>
</feature>
<dbReference type="SMART" id="SM00501">
    <property type="entry name" value="BRIGHT"/>
    <property type="match status" value="1"/>
</dbReference>
<dbReference type="Gene3D" id="1.25.10.10">
    <property type="entry name" value="Leucine-rich Repeat Variant"/>
    <property type="match status" value="1"/>
</dbReference>
<feature type="compositionally biased region" description="Polar residues" evidence="5">
    <location>
        <begin position="478"/>
        <end position="493"/>
    </location>
</feature>
<dbReference type="SMART" id="SM01014">
    <property type="entry name" value="ARID"/>
    <property type="match status" value="1"/>
</dbReference>
<feature type="compositionally biased region" description="Polar residues" evidence="5">
    <location>
        <begin position="1289"/>
        <end position="1306"/>
    </location>
</feature>
<feature type="compositionally biased region" description="Low complexity" evidence="5">
    <location>
        <begin position="1194"/>
        <end position="1208"/>
    </location>
</feature>
<comment type="subcellular location">
    <subcellularLocation>
        <location evidence="1">Nucleus</location>
    </subcellularLocation>
</comment>
<proteinExistence type="predicted"/>
<feature type="compositionally biased region" description="Polar residues" evidence="5">
    <location>
        <begin position="783"/>
        <end position="798"/>
    </location>
</feature>
<feature type="compositionally biased region" description="Low complexity" evidence="5">
    <location>
        <begin position="1398"/>
        <end position="1415"/>
    </location>
</feature>
<evidence type="ECO:0000259" key="6">
    <source>
        <dbReference type="PROSITE" id="PS51011"/>
    </source>
</evidence>
<feature type="compositionally biased region" description="Basic and acidic residues" evidence="5">
    <location>
        <begin position="948"/>
        <end position="960"/>
    </location>
</feature>
<evidence type="ECO:0000256" key="4">
    <source>
        <dbReference type="ARBA" id="ARBA00023242"/>
    </source>
</evidence>
<dbReference type="PANTHER" id="PTHR12656">
    <property type="entry name" value="BRG-1 ASSOCIATED FACTOR 250 BAF250"/>
    <property type="match status" value="1"/>
</dbReference>
<feature type="compositionally biased region" description="Polar residues" evidence="5">
    <location>
        <begin position="348"/>
        <end position="358"/>
    </location>
</feature>
<feature type="compositionally biased region" description="Polar residues" evidence="5">
    <location>
        <begin position="310"/>
        <end position="326"/>
    </location>
</feature>
<feature type="compositionally biased region" description="Low complexity" evidence="5">
    <location>
        <begin position="813"/>
        <end position="829"/>
    </location>
</feature>
<feature type="compositionally biased region" description="Polar residues" evidence="5">
    <location>
        <begin position="221"/>
        <end position="239"/>
    </location>
</feature>
<feature type="compositionally biased region" description="Low complexity" evidence="5">
    <location>
        <begin position="1449"/>
        <end position="1459"/>
    </location>
</feature>
<reference evidence="8" key="1">
    <citation type="submission" date="2025-08" db="UniProtKB">
        <authorList>
            <consortium name="RefSeq"/>
        </authorList>
    </citation>
    <scope>IDENTIFICATION</scope>
    <source>
        <tissue evidence="8">Testes</tissue>
    </source>
</reference>
<evidence type="ECO:0000256" key="1">
    <source>
        <dbReference type="ARBA" id="ARBA00004123"/>
    </source>
</evidence>
<dbReference type="SUPFAM" id="SSF46774">
    <property type="entry name" value="ARID-like"/>
    <property type="match status" value="1"/>
</dbReference>
<feature type="compositionally biased region" description="Low complexity" evidence="5">
    <location>
        <begin position="522"/>
        <end position="539"/>
    </location>
</feature>
<feature type="compositionally biased region" description="Basic and acidic residues" evidence="5">
    <location>
        <begin position="1145"/>
        <end position="1156"/>
    </location>
</feature>
<feature type="compositionally biased region" description="Polar residues" evidence="5">
    <location>
        <begin position="17"/>
        <end position="32"/>
    </location>
</feature>
<evidence type="ECO:0000313" key="7">
    <source>
        <dbReference type="Proteomes" id="UP000694865"/>
    </source>
</evidence>
<feature type="compositionally biased region" description="Polar residues" evidence="5">
    <location>
        <begin position="878"/>
        <end position="895"/>
    </location>
</feature>
<dbReference type="Pfam" id="PF12031">
    <property type="entry name" value="BAF250_C"/>
    <property type="match status" value="1"/>
</dbReference>
<feature type="region of interest" description="Disordered" evidence="5">
    <location>
        <begin position="1145"/>
        <end position="1208"/>
    </location>
</feature>
<feature type="compositionally biased region" description="Low complexity" evidence="5">
    <location>
        <begin position="665"/>
        <end position="678"/>
    </location>
</feature>
<feature type="compositionally biased region" description="Polar residues" evidence="5">
    <location>
        <begin position="1174"/>
        <end position="1186"/>
    </location>
</feature>
<accession>A0ABM0M524</accession>
<feature type="compositionally biased region" description="Low complexity" evidence="5">
    <location>
        <begin position="453"/>
        <end position="472"/>
    </location>
</feature>
<evidence type="ECO:0000256" key="5">
    <source>
        <dbReference type="SAM" id="MobiDB-lite"/>
    </source>
</evidence>
<feature type="compositionally biased region" description="Polar residues" evidence="5">
    <location>
        <begin position="164"/>
        <end position="190"/>
    </location>
</feature>
<protein>
    <submittedName>
        <fullName evidence="8">AT-rich interactive domain-containing protein 1A-like</fullName>
    </submittedName>
</protein>
<feature type="compositionally biased region" description="Polar residues" evidence="5">
    <location>
        <begin position="736"/>
        <end position="747"/>
    </location>
</feature>
<dbReference type="InterPro" id="IPR033388">
    <property type="entry name" value="BAF250_C"/>
</dbReference>
<dbReference type="InterPro" id="IPR001606">
    <property type="entry name" value="ARID_dom"/>
</dbReference>
<keyword evidence="7" id="KW-1185">Reference proteome</keyword>
<gene>
    <name evidence="8" type="primary">LOC100370652</name>
</gene>
<feature type="compositionally biased region" description="Low complexity" evidence="5">
    <location>
        <begin position="127"/>
        <end position="140"/>
    </location>
</feature>
<dbReference type="CDD" id="cd16865">
    <property type="entry name" value="ARID_ARID1A-like"/>
    <property type="match status" value="1"/>
</dbReference>
<keyword evidence="3" id="KW-0156">Chromatin regulator</keyword>
<dbReference type="InterPro" id="IPR021906">
    <property type="entry name" value="BAF250/Osa"/>
</dbReference>
<feature type="compositionally biased region" description="Low complexity" evidence="5">
    <location>
        <begin position="917"/>
        <end position="938"/>
    </location>
</feature>
<evidence type="ECO:0000313" key="8">
    <source>
        <dbReference type="RefSeq" id="XP_006815115.1"/>
    </source>
</evidence>
<feature type="compositionally biased region" description="Low complexity" evidence="5">
    <location>
        <begin position="843"/>
        <end position="870"/>
    </location>
</feature>
<feature type="compositionally biased region" description="Polar residues" evidence="5">
    <location>
        <begin position="571"/>
        <end position="586"/>
    </location>
</feature>
<keyword evidence="4" id="KW-0539">Nucleus</keyword>
<dbReference type="SUPFAM" id="SSF48371">
    <property type="entry name" value="ARM repeat"/>
    <property type="match status" value="1"/>
</dbReference>
<dbReference type="Proteomes" id="UP000694865">
    <property type="component" value="Unplaced"/>
</dbReference>
<evidence type="ECO:0000256" key="2">
    <source>
        <dbReference type="ARBA" id="ARBA00022553"/>
    </source>
</evidence>
<feature type="region of interest" description="Disordered" evidence="5">
    <location>
        <begin position="1"/>
        <end position="140"/>
    </location>
</feature>
<evidence type="ECO:0000256" key="3">
    <source>
        <dbReference type="ARBA" id="ARBA00022853"/>
    </source>
</evidence>